<name>A0A556MNK1_9FLAO</name>
<organism evidence="1 2">
    <name type="scientific">Fluviicola chungangensis</name>
    <dbReference type="NCBI Taxonomy" id="2597671"/>
    <lineage>
        <taxon>Bacteria</taxon>
        <taxon>Pseudomonadati</taxon>
        <taxon>Bacteroidota</taxon>
        <taxon>Flavobacteriia</taxon>
        <taxon>Flavobacteriales</taxon>
        <taxon>Crocinitomicaceae</taxon>
        <taxon>Fluviicola</taxon>
    </lineage>
</organism>
<gene>
    <name evidence="1" type="ORF">FO442_13625</name>
</gene>
<keyword evidence="1" id="KW-0378">Hydrolase</keyword>
<keyword evidence="1" id="KW-0645">Protease</keyword>
<dbReference type="GO" id="GO:0004180">
    <property type="term" value="F:carboxypeptidase activity"/>
    <property type="evidence" value="ECO:0007669"/>
    <property type="project" value="UniProtKB-KW"/>
</dbReference>
<protein>
    <submittedName>
        <fullName evidence="1">Carboxypeptidase regulatory-like domain-containing protein</fullName>
    </submittedName>
</protein>
<keyword evidence="1" id="KW-0121">Carboxypeptidase</keyword>
<dbReference type="InterPro" id="IPR008969">
    <property type="entry name" value="CarboxyPept-like_regulatory"/>
</dbReference>
<dbReference type="EMBL" id="VLPL01000007">
    <property type="protein sequence ID" value="TSJ41500.1"/>
    <property type="molecule type" value="Genomic_DNA"/>
</dbReference>
<accession>A0A556MNK1</accession>
<dbReference type="Gene3D" id="2.60.40.1120">
    <property type="entry name" value="Carboxypeptidase-like, regulatory domain"/>
    <property type="match status" value="1"/>
</dbReference>
<dbReference type="RefSeq" id="WP_144333761.1">
    <property type="nucleotide sequence ID" value="NZ_VLPL01000007.1"/>
</dbReference>
<evidence type="ECO:0000313" key="2">
    <source>
        <dbReference type="Proteomes" id="UP000316008"/>
    </source>
</evidence>
<evidence type="ECO:0000313" key="1">
    <source>
        <dbReference type="EMBL" id="TSJ41500.1"/>
    </source>
</evidence>
<keyword evidence="2" id="KW-1185">Reference proteome</keyword>
<dbReference type="OrthoDB" id="1466374at2"/>
<dbReference type="Proteomes" id="UP000316008">
    <property type="component" value="Unassembled WGS sequence"/>
</dbReference>
<proteinExistence type="predicted"/>
<dbReference type="SUPFAM" id="SSF49464">
    <property type="entry name" value="Carboxypeptidase regulatory domain-like"/>
    <property type="match status" value="1"/>
</dbReference>
<comment type="caution">
    <text evidence="1">The sequence shown here is derived from an EMBL/GenBank/DDBJ whole genome shotgun (WGS) entry which is preliminary data.</text>
</comment>
<sequence length="430" mass="50435">MTCINSAWCQDDIIIKGKVVNESGAPIKNASVQIDIHNTRTNSNGFFILKNGNFPAQLTVKGNLYKDFTDILLFPEKWKDTLMVYVVMEGKETQLDEVTINADSKFWVYPRKQANVLDFKVEPDGNIILCCSDEHTYYLRHLNETGDKMYETPIRKHPKQIKQDCGGKFHLIYNDSVYETSIVGQAVGIFSPLPYHKAIGLLDNCSYSDDTSIIIRTYMNQKQYLEYQLITKKTRLSKTLYVSQDRQKSRQLKDYQRENKQTVSEILKESNTNHSDKLSNDRHDLKKARERWSTQQFYDLILLKPIYAPLFELNDSLIIFDHPNDSAIVFTKSGVRIRSFPIAYQYFRGWKSELIPNIEKTAIYARFERDGITSLRKINLVNGKVEEVVQIKDHIYPEHIQIHRDFIYYVYKDYLDLSMHYIFKQHLTNR</sequence>
<dbReference type="AlphaFoldDB" id="A0A556MNK1"/>
<reference evidence="1 2" key="1">
    <citation type="submission" date="2019-07" db="EMBL/GenBank/DDBJ databases">
        <authorList>
            <person name="Huq M.A."/>
        </authorList>
    </citation>
    <scope>NUCLEOTIDE SEQUENCE [LARGE SCALE GENOMIC DNA]</scope>
    <source>
        <strain evidence="1 2">MAH-3</strain>
    </source>
</reference>